<comment type="caution">
    <text evidence="3">The sequence shown here is derived from an EMBL/GenBank/DDBJ whole genome shotgun (WGS) entry which is preliminary data.</text>
</comment>
<gene>
    <name evidence="3" type="ORF">Cva_00781</name>
</gene>
<name>A0A0K8MD43_9PROT</name>
<dbReference type="PANTHER" id="PTHR46268">
    <property type="entry name" value="STRESS RESPONSE PROTEIN NHAX"/>
    <property type="match status" value="1"/>
</dbReference>
<sequence length="277" mass="30504">MLKRIVLVLDASTAGKIARTYTFDLAKQYKAEVLGVAVLDTPWLTAPQPEPLGGSAFKIQADEAIVRSTQSHIDELLAEFKTVCKQEAVSFQALEIEGFPANEIEMASYQGDLIVLGKTTDFHFELDGHSDSTVKHIAHDNPRPLIVVPAIPEKTNTIVVAYDGEIQSARALHMFLLLNLGKGKHLHIVNVNDDPQEGKELISLALKLCESHGVKAEGKILKKSHSTGESLLEFSDKIKAEMIVLGSFGHTLIRDVFFGSCSKMMLKKSRVPLFIHH</sequence>
<keyword evidence="4" id="KW-1185">Reference proteome</keyword>
<evidence type="ECO:0000313" key="4">
    <source>
        <dbReference type="Proteomes" id="UP000036771"/>
    </source>
</evidence>
<dbReference type="STRING" id="1629334.Cva_00781"/>
<evidence type="ECO:0000259" key="2">
    <source>
        <dbReference type="Pfam" id="PF00582"/>
    </source>
</evidence>
<dbReference type="PANTHER" id="PTHR46268:SF25">
    <property type="entry name" value="USPA DOMAIN PROTEIN"/>
    <property type="match status" value="1"/>
</dbReference>
<evidence type="ECO:0000313" key="3">
    <source>
        <dbReference type="EMBL" id="GAO98133.1"/>
    </source>
</evidence>
<dbReference type="Gene3D" id="3.40.50.12370">
    <property type="match status" value="1"/>
</dbReference>
<proteinExistence type="inferred from homology"/>
<comment type="similarity">
    <text evidence="1">Belongs to the universal stress protein A family.</text>
</comment>
<dbReference type="SUPFAM" id="SSF52402">
    <property type="entry name" value="Adenine nucleotide alpha hydrolases-like"/>
    <property type="match status" value="2"/>
</dbReference>
<organism evidence="3 4">
    <name type="scientific">Caedimonas varicaedens</name>
    <dbReference type="NCBI Taxonomy" id="1629334"/>
    <lineage>
        <taxon>Bacteria</taxon>
        <taxon>Pseudomonadati</taxon>
        <taxon>Pseudomonadota</taxon>
        <taxon>Alphaproteobacteria</taxon>
        <taxon>Holosporales</taxon>
        <taxon>Caedimonadaceae</taxon>
        <taxon>Caedimonas</taxon>
    </lineage>
</organism>
<dbReference type="InterPro" id="IPR006015">
    <property type="entry name" value="Universal_stress_UspA"/>
</dbReference>
<feature type="domain" description="UspA" evidence="2">
    <location>
        <begin position="156"/>
        <end position="275"/>
    </location>
</feature>
<protein>
    <submittedName>
        <fullName evidence="3">Universal stress protein family protein</fullName>
    </submittedName>
</protein>
<dbReference type="PRINTS" id="PR01438">
    <property type="entry name" value="UNVRSLSTRESS"/>
</dbReference>
<dbReference type="Proteomes" id="UP000036771">
    <property type="component" value="Unassembled WGS sequence"/>
</dbReference>
<feature type="domain" description="UspA" evidence="2">
    <location>
        <begin position="1"/>
        <end position="120"/>
    </location>
</feature>
<reference evidence="3 4" key="1">
    <citation type="submission" date="2015-03" db="EMBL/GenBank/DDBJ databases">
        <title>Caedibacter varicaedens, whole genome shotgun sequence.</title>
        <authorList>
            <person name="Suzuki H."/>
            <person name="Dapper A.L."/>
            <person name="Gibson A.K."/>
            <person name="Jackson C."/>
            <person name="Lee H."/>
            <person name="Pejaver V.R."/>
            <person name="Doak T."/>
            <person name="Lynch M."/>
        </authorList>
    </citation>
    <scope>NUCLEOTIDE SEQUENCE [LARGE SCALE GENOMIC DNA]</scope>
</reference>
<dbReference type="AlphaFoldDB" id="A0A0K8MD43"/>
<dbReference type="CDD" id="cd00293">
    <property type="entry name" value="USP-like"/>
    <property type="match status" value="2"/>
</dbReference>
<accession>A0A0K8MD43</accession>
<dbReference type="InterPro" id="IPR006016">
    <property type="entry name" value="UspA"/>
</dbReference>
<dbReference type="Pfam" id="PF00582">
    <property type="entry name" value="Usp"/>
    <property type="match status" value="2"/>
</dbReference>
<dbReference type="EMBL" id="BBVC01000025">
    <property type="protein sequence ID" value="GAO98133.1"/>
    <property type="molecule type" value="Genomic_DNA"/>
</dbReference>
<evidence type="ECO:0000256" key="1">
    <source>
        <dbReference type="ARBA" id="ARBA00008791"/>
    </source>
</evidence>